<organism evidence="3 4">
    <name type="scientific">Rhodocollybia butyracea</name>
    <dbReference type="NCBI Taxonomy" id="206335"/>
    <lineage>
        <taxon>Eukaryota</taxon>
        <taxon>Fungi</taxon>
        <taxon>Dikarya</taxon>
        <taxon>Basidiomycota</taxon>
        <taxon>Agaricomycotina</taxon>
        <taxon>Agaricomycetes</taxon>
        <taxon>Agaricomycetidae</taxon>
        <taxon>Agaricales</taxon>
        <taxon>Marasmiineae</taxon>
        <taxon>Omphalotaceae</taxon>
        <taxon>Rhodocollybia</taxon>
    </lineage>
</organism>
<proteinExistence type="predicted"/>
<dbReference type="EMBL" id="JADNRY010000528">
    <property type="protein sequence ID" value="KAF9044488.1"/>
    <property type="molecule type" value="Genomic_DNA"/>
</dbReference>
<feature type="compositionally biased region" description="Basic and acidic residues" evidence="1">
    <location>
        <begin position="390"/>
        <end position="401"/>
    </location>
</feature>
<feature type="region of interest" description="Disordered" evidence="1">
    <location>
        <begin position="26"/>
        <end position="206"/>
    </location>
</feature>
<feature type="compositionally biased region" description="Low complexity" evidence="1">
    <location>
        <begin position="39"/>
        <end position="52"/>
    </location>
</feature>
<keyword evidence="2" id="KW-0732">Signal</keyword>
<evidence type="ECO:0000256" key="1">
    <source>
        <dbReference type="SAM" id="MobiDB-lite"/>
    </source>
</evidence>
<reference evidence="3" key="1">
    <citation type="submission" date="2020-11" db="EMBL/GenBank/DDBJ databases">
        <authorList>
            <consortium name="DOE Joint Genome Institute"/>
            <person name="Ahrendt S."/>
            <person name="Riley R."/>
            <person name="Andreopoulos W."/>
            <person name="Labutti K."/>
            <person name="Pangilinan J."/>
            <person name="Ruiz-Duenas F.J."/>
            <person name="Barrasa J.M."/>
            <person name="Sanchez-Garcia M."/>
            <person name="Camarero S."/>
            <person name="Miyauchi S."/>
            <person name="Serrano A."/>
            <person name="Linde D."/>
            <person name="Babiker R."/>
            <person name="Drula E."/>
            <person name="Ayuso-Fernandez I."/>
            <person name="Pacheco R."/>
            <person name="Padilla G."/>
            <person name="Ferreira P."/>
            <person name="Barriuso J."/>
            <person name="Kellner H."/>
            <person name="Castanera R."/>
            <person name="Alfaro M."/>
            <person name="Ramirez L."/>
            <person name="Pisabarro A.G."/>
            <person name="Kuo A."/>
            <person name="Tritt A."/>
            <person name="Lipzen A."/>
            <person name="He G."/>
            <person name="Yan M."/>
            <person name="Ng V."/>
            <person name="Cullen D."/>
            <person name="Martin F."/>
            <person name="Rosso M.-N."/>
            <person name="Henrissat B."/>
            <person name="Hibbett D."/>
            <person name="Martinez A.T."/>
            <person name="Grigoriev I.V."/>
        </authorList>
    </citation>
    <scope>NUCLEOTIDE SEQUENCE</scope>
    <source>
        <strain evidence="3">AH 40177</strain>
    </source>
</reference>
<evidence type="ECO:0000256" key="2">
    <source>
        <dbReference type="SAM" id="SignalP"/>
    </source>
</evidence>
<comment type="caution">
    <text evidence="3">The sequence shown here is derived from an EMBL/GenBank/DDBJ whole genome shotgun (WGS) entry which is preliminary data.</text>
</comment>
<accession>A0A9P5TVM2</accession>
<feature type="compositionally biased region" description="Basic and acidic residues" evidence="1">
    <location>
        <begin position="180"/>
        <end position="189"/>
    </location>
</feature>
<feature type="chain" id="PRO_5040412143" evidence="2">
    <location>
        <begin position="23"/>
        <end position="483"/>
    </location>
</feature>
<dbReference type="Proteomes" id="UP000772434">
    <property type="component" value="Unassembled WGS sequence"/>
</dbReference>
<feature type="compositionally biased region" description="Basic residues" evidence="1">
    <location>
        <begin position="170"/>
        <end position="179"/>
    </location>
</feature>
<keyword evidence="4" id="KW-1185">Reference proteome</keyword>
<protein>
    <submittedName>
        <fullName evidence="3">Uncharacterized protein</fullName>
    </submittedName>
</protein>
<name>A0A9P5TVM2_9AGAR</name>
<evidence type="ECO:0000313" key="4">
    <source>
        <dbReference type="Proteomes" id="UP000772434"/>
    </source>
</evidence>
<feature type="signal peptide" evidence="2">
    <location>
        <begin position="1"/>
        <end position="22"/>
    </location>
</feature>
<sequence length="483" mass="53066">MVYSRSVITAIFAAGAVSSVLAVPVPTGPPTALSPPGASPSLTGLSTGSSTLVRRGLEDGKRLRASSFASSDPGYLADEEPQNKKPKKTPEQIAEIKLMKDKKAGRLRKGKLPTTTNEAKQRKKADNEKWLAEHPKAKELADEKKAIRAKKQEEKKQADREKAAEERERNHKVKQKKLDRHLNALKELDSENEAGPEPNPPKRLQRRDHDYHHHHHYDFSVLEKAVERVDLAKERLRAAKDHLDQLLFLVDEGEFVSKHRLHKAQHHLHQAKHRLRVAQKHLQRLEHEFDDERHHPHGHHYAHHHGHDHFRIGKSLTSASLGPDHHATPPLVEAPIAFEIAIAARGGRNTLSLTPATQQIAARGPPGPLGHEEKKLKNAANKGSQTQDVVRQDVARQDVESHSQGVVSPADFPGGLPAVSPPTGKVNGDRVPSAPVPSEPVPSEQVAREQVAAKPVVEVGAGTVTGKAAGGKARRAFHGEDLD</sequence>
<feature type="region of interest" description="Disordered" evidence="1">
    <location>
        <begin position="360"/>
        <end position="449"/>
    </location>
</feature>
<feature type="compositionally biased region" description="Basic and acidic residues" evidence="1">
    <location>
        <begin position="124"/>
        <end position="169"/>
    </location>
</feature>
<dbReference type="AlphaFoldDB" id="A0A9P5TVM2"/>
<evidence type="ECO:0000313" key="3">
    <source>
        <dbReference type="EMBL" id="KAF9044488.1"/>
    </source>
</evidence>
<gene>
    <name evidence="3" type="ORF">BDP27DRAFT_1346872</name>
</gene>